<evidence type="ECO:0000256" key="1">
    <source>
        <dbReference type="SAM" id="MobiDB-lite"/>
    </source>
</evidence>
<dbReference type="Gene3D" id="3.40.525.10">
    <property type="entry name" value="CRAL-TRIO lipid binding domain"/>
    <property type="match status" value="1"/>
</dbReference>
<dbReference type="AlphaFoldDB" id="A0A179UEQ4"/>
<dbReference type="GeneID" id="8506687"/>
<accession>A0A179UEQ4</accession>
<feature type="compositionally biased region" description="Pro residues" evidence="1">
    <location>
        <begin position="1"/>
        <end position="16"/>
    </location>
</feature>
<dbReference type="OrthoDB" id="1434354at2759"/>
<dbReference type="PANTHER" id="PTHR45657:SF1">
    <property type="entry name" value="CRAL-TRIO DOMAIN-CONTAINING PROTEIN YKL091C-RELATED"/>
    <property type="match status" value="1"/>
</dbReference>
<dbReference type="InterPro" id="IPR036273">
    <property type="entry name" value="CRAL/TRIO_N_dom_sf"/>
</dbReference>
<protein>
    <submittedName>
        <fullName evidence="3">Phosphatidylinositol-phosphatidylcholine transfer protein</fullName>
    </submittedName>
</protein>
<dbReference type="PROSITE" id="PS50191">
    <property type="entry name" value="CRAL_TRIO"/>
    <property type="match status" value="1"/>
</dbReference>
<dbReference type="SUPFAM" id="SSF46938">
    <property type="entry name" value="CRAL/TRIO N-terminal domain"/>
    <property type="match status" value="1"/>
</dbReference>
<feature type="region of interest" description="Disordered" evidence="1">
    <location>
        <begin position="318"/>
        <end position="364"/>
    </location>
</feature>
<feature type="region of interest" description="Disordered" evidence="1">
    <location>
        <begin position="1"/>
        <end position="51"/>
    </location>
</feature>
<dbReference type="InterPro" id="IPR036865">
    <property type="entry name" value="CRAL-TRIO_dom_sf"/>
</dbReference>
<dbReference type="SMART" id="SM00516">
    <property type="entry name" value="SEC14"/>
    <property type="match status" value="1"/>
</dbReference>
<dbReference type="InterPro" id="IPR001251">
    <property type="entry name" value="CRAL-TRIO_dom"/>
</dbReference>
<dbReference type="CDD" id="cd00170">
    <property type="entry name" value="SEC14"/>
    <property type="match status" value="1"/>
</dbReference>
<sequence length="364" mass="40677">MTSTPTPTPTPAPAPTTTPSHSLTLDPKYDNYDFPTTAPDAQSGHPGHTTPEQDAQVYQLRAMLEQLGYTERLDTLTLLRFLRARKFDVEAAKAMFVGCENWRKEFGTDDLVNTFEYPEKPQVFEYYPQYYHKTDKDGRPVYIEQLGKIDLNAMYKITTADRMLKNLVCEYEKLADPRLPACSRKAGKLLETCCSIMDLKGVGITRVPSVYGYVKQASAISQNYYPERLGKLYLINAPWGFSSVFSVVKGFLDPVTVQKIHVLGAGYEAELLAQVPKENLPKEFGGECQCEGGCEFSDMGPWQEKEWAKEPLWAKKKKTDEAVKAEEADKENSKVTEGGEKEGGMEKKEADAAAVLSSSRVMGS</sequence>
<dbReference type="SMART" id="SM01100">
    <property type="entry name" value="CRAL_TRIO_N"/>
    <property type="match status" value="1"/>
</dbReference>
<reference evidence="4" key="1">
    <citation type="journal article" date="2015" name="PLoS Genet.">
        <title>The dynamic genome and transcriptome of the human fungal pathogen Blastomyces and close relative Emmonsia.</title>
        <authorList>
            <person name="Munoz J.F."/>
            <person name="Gauthier G.M."/>
            <person name="Desjardins C.A."/>
            <person name="Gallo J.E."/>
            <person name="Holder J."/>
            <person name="Sullivan T.D."/>
            <person name="Marty A.J."/>
            <person name="Carmen J.C."/>
            <person name="Chen Z."/>
            <person name="Ding L."/>
            <person name="Gujja S."/>
            <person name="Magrini V."/>
            <person name="Misas E."/>
            <person name="Mitreva M."/>
            <person name="Priest M."/>
            <person name="Saif S."/>
            <person name="Whiston E.A."/>
            <person name="Young S."/>
            <person name="Zeng Q."/>
            <person name="Goldman W.E."/>
            <person name="Mardis E.R."/>
            <person name="Taylor J.W."/>
            <person name="McEwen J.G."/>
            <person name="Clay O.K."/>
            <person name="Klein B.S."/>
            <person name="Cuomo C.A."/>
        </authorList>
    </citation>
    <scope>NUCLEOTIDE SEQUENCE [LARGE SCALE GENOMIC DNA]</scope>
    <source>
        <strain evidence="4">SLH14081</strain>
    </source>
</reference>
<proteinExistence type="predicted"/>
<dbReference type="InterPro" id="IPR051026">
    <property type="entry name" value="PI/PC_transfer"/>
</dbReference>
<dbReference type="RefSeq" id="XP_002627813.1">
    <property type="nucleotide sequence ID" value="XM_002627767.2"/>
</dbReference>
<dbReference type="PANTHER" id="PTHR45657">
    <property type="entry name" value="CRAL-TRIO DOMAIN-CONTAINING PROTEIN YKL091C-RELATED"/>
    <property type="match status" value="1"/>
</dbReference>
<dbReference type="KEGG" id="bgh:BDBG_02484"/>
<dbReference type="Proteomes" id="UP000002038">
    <property type="component" value="Unassembled WGS sequence"/>
</dbReference>
<dbReference type="STRING" id="559298.A0A179UEQ4"/>
<dbReference type="EMBL" id="GG657450">
    <property type="protein sequence ID" value="OAT06233.1"/>
    <property type="molecule type" value="Genomic_DNA"/>
</dbReference>
<evidence type="ECO:0000313" key="4">
    <source>
        <dbReference type="Proteomes" id="UP000002038"/>
    </source>
</evidence>
<dbReference type="Gene3D" id="1.10.8.20">
    <property type="entry name" value="N-terminal domain of phosphatidylinositol transfer protein sec14p"/>
    <property type="match status" value="1"/>
</dbReference>
<evidence type="ECO:0000259" key="2">
    <source>
        <dbReference type="PROSITE" id="PS50191"/>
    </source>
</evidence>
<dbReference type="VEuPathDB" id="FungiDB:BDBG_02484"/>
<feature type="domain" description="CRAL-TRIO" evidence="2">
    <location>
        <begin position="119"/>
        <end position="292"/>
    </location>
</feature>
<dbReference type="Pfam" id="PF00650">
    <property type="entry name" value="CRAL_TRIO"/>
    <property type="match status" value="1"/>
</dbReference>
<dbReference type="PRINTS" id="PR00180">
    <property type="entry name" value="CRETINALDHBP"/>
</dbReference>
<dbReference type="Pfam" id="PF03765">
    <property type="entry name" value="CRAL_TRIO_N"/>
    <property type="match status" value="1"/>
</dbReference>
<dbReference type="InterPro" id="IPR011074">
    <property type="entry name" value="CRAL/TRIO_N_dom"/>
</dbReference>
<organism evidence="3 4">
    <name type="scientific">Blastomyces gilchristii (strain SLH14081)</name>
    <name type="common">Blastomyces dermatitidis</name>
    <dbReference type="NCBI Taxonomy" id="559298"/>
    <lineage>
        <taxon>Eukaryota</taxon>
        <taxon>Fungi</taxon>
        <taxon>Dikarya</taxon>
        <taxon>Ascomycota</taxon>
        <taxon>Pezizomycotina</taxon>
        <taxon>Eurotiomycetes</taxon>
        <taxon>Eurotiomycetidae</taxon>
        <taxon>Onygenales</taxon>
        <taxon>Ajellomycetaceae</taxon>
        <taxon>Blastomyces</taxon>
    </lineage>
</organism>
<gene>
    <name evidence="3" type="ORF">BDBG_02484</name>
</gene>
<name>A0A179UEQ4_BLAGS</name>
<feature type="compositionally biased region" description="Basic and acidic residues" evidence="1">
    <location>
        <begin position="318"/>
        <end position="351"/>
    </location>
</feature>
<keyword evidence="4" id="KW-1185">Reference proteome</keyword>
<evidence type="ECO:0000313" key="3">
    <source>
        <dbReference type="EMBL" id="OAT06233.1"/>
    </source>
</evidence>
<dbReference type="SUPFAM" id="SSF52087">
    <property type="entry name" value="CRAL/TRIO domain"/>
    <property type="match status" value="1"/>
</dbReference>